<accession>A0ABT7F590</accession>
<name>A0ABT7F590_9RHOB</name>
<protein>
    <submittedName>
        <fullName evidence="1">Nuclear transport factor 2 family protein</fullName>
    </submittedName>
</protein>
<sequence>MTTPVKSDEEQLKDLIQEYFDAIYEGDIARVRQVFHPLCRLFAVIEGKITAFDHDPYMERVAGRPSGASRGDARDDQIVTLSLASPTTASARVKDIYAPHRFVNELTFMKEDGRWWVIVKAWHVLS</sequence>
<dbReference type="RefSeq" id="WP_284482553.1">
    <property type="nucleotide sequence ID" value="NZ_JASNJD010000018.1"/>
</dbReference>
<dbReference type="InterPro" id="IPR039437">
    <property type="entry name" value="FrzH/put_lumazine-bd"/>
</dbReference>
<dbReference type="EMBL" id="JASNJD010000018">
    <property type="protein sequence ID" value="MDK3019780.1"/>
    <property type="molecule type" value="Genomic_DNA"/>
</dbReference>
<comment type="caution">
    <text evidence="1">The sequence shown here is derived from an EMBL/GenBank/DDBJ whole genome shotgun (WGS) entry which is preliminary data.</text>
</comment>
<proteinExistence type="predicted"/>
<dbReference type="Gene3D" id="3.10.450.50">
    <property type="match status" value="1"/>
</dbReference>
<keyword evidence="2" id="KW-1185">Reference proteome</keyword>
<reference evidence="1 2" key="1">
    <citation type="submission" date="2023-05" db="EMBL/GenBank/DDBJ databases">
        <title>Pseudodonghicola sp. nov.</title>
        <authorList>
            <person name="Huang J."/>
        </authorList>
    </citation>
    <scope>NUCLEOTIDE SEQUENCE [LARGE SCALE GENOMIC DNA]</scope>
    <source>
        <strain evidence="1 2">IC7</strain>
    </source>
</reference>
<dbReference type="Pfam" id="PF12893">
    <property type="entry name" value="Lumazine_bd_2"/>
    <property type="match status" value="1"/>
</dbReference>
<dbReference type="SUPFAM" id="SSF54427">
    <property type="entry name" value="NTF2-like"/>
    <property type="match status" value="1"/>
</dbReference>
<dbReference type="InterPro" id="IPR032710">
    <property type="entry name" value="NTF2-like_dom_sf"/>
</dbReference>
<dbReference type="Proteomes" id="UP001243757">
    <property type="component" value="Unassembled WGS sequence"/>
</dbReference>
<evidence type="ECO:0000313" key="1">
    <source>
        <dbReference type="EMBL" id="MDK3019780.1"/>
    </source>
</evidence>
<organism evidence="1 2">
    <name type="scientific">Pseudodonghicola flavimaris</name>
    <dbReference type="NCBI Taxonomy" id="3050036"/>
    <lineage>
        <taxon>Bacteria</taxon>
        <taxon>Pseudomonadati</taxon>
        <taxon>Pseudomonadota</taxon>
        <taxon>Alphaproteobacteria</taxon>
        <taxon>Rhodobacterales</taxon>
        <taxon>Paracoccaceae</taxon>
        <taxon>Pseudodonghicola</taxon>
    </lineage>
</organism>
<evidence type="ECO:0000313" key="2">
    <source>
        <dbReference type="Proteomes" id="UP001243757"/>
    </source>
</evidence>
<gene>
    <name evidence="1" type="ORF">QO033_19030</name>
</gene>